<dbReference type="Proteomes" id="UP000076552">
    <property type="component" value="Unassembled WGS sequence"/>
</dbReference>
<dbReference type="STRING" id="708197.A0A166SHW2"/>
<keyword evidence="6" id="KW-0442">Lipid degradation</keyword>
<feature type="active site" description="Nucleophile" evidence="6">
    <location>
        <position position="33"/>
    </location>
</feature>
<feature type="non-terminal residue" evidence="8">
    <location>
        <position position="1329"/>
    </location>
</feature>
<feature type="short sequence motif" description="DGA/G" evidence="6">
    <location>
        <begin position="181"/>
        <end position="183"/>
    </location>
</feature>
<protein>
    <recommendedName>
        <fullName evidence="1">phospholipase A2</fullName>
        <ecNumber evidence="1">3.1.1.4</ecNumber>
    </recommendedName>
</protein>
<accession>A0A166SHW2</accession>
<keyword evidence="3 6" id="KW-0443">Lipid metabolism</keyword>
<dbReference type="PANTHER" id="PTHR10039">
    <property type="entry name" value="AMELOGENIN"/>
    <property type="match status" value="1"/>
</dbReference>
<dbReference type="PROSITE" id="PS50088">
    <property type="entry name" value="ANK_REPEAT"/>
    <property type="match status" value="1"/>
</dbReference>
<feature type="domain" description="PNPLA" evidence="7">
    <location>
        <begin position="1"/>
        <end position="194"/>
    </location>
</feature>
<dbReference type="SMART" id="SM00248">
    <property type="entry name" value="ANK"/>
    <property type="match status" value="6"/>
</dbReference>
<evidence type="ECO:0000256" key="2">
    <source>
        <dbReference type="ARBA" id="ARBA00022737"/>
    </source>
</evidence>
<keyword evidence="9" id="KW-1185">Reference proteome</keyword>
<evidence type="ECO:0000256" key="6">
    <source>
        <dbReference type="PROSITE-ProRule" id="PRU01161"/>
    </source>
</evidence>
<dbReference type="InterPro" id="IPR002641">
    <property type="entry name" value="PNPLA_dom"/>
</dbReference>
<evidence type="ECO:0000259" key="7">
    <source>
        <dbReference type="PROSITE" id="PS51635"/>
    </source>
</evidence>
<name>A0A166SHW2_9PEZI</name>
<dbReference type="InterPro" id="IPR027417">
    <property type="entry name" value="P-loop_NTPase"/>
</dbReference>
<dbReference type="SUPFAM" id="SSF52540">
    <property type="entry name" value="P-loop containing nucleoside triphosphate hydrolases"/>
    <property type="match status" value="1"/>
</dbReference>
<evidence type="ECO:0000256" key="5">
    <source>
        <dbReference type="PROSITE-ProRule" id="PRU00023"/>
    </source>
</evidence>
<feature type="non-terminal residue" evidence="8">
    <location>
        <position position="1"/>
    </location>
</feature>
<evidence type="ECO:0000313" key="8">
    <source>
        <dbReference type="EMBL" id="KZL70761.1"/>
    </source>
</evidence>
<evidence type="ECO:0000256" key="3">
    <source>
        <dbReference type="ARBA" id="ARBA00023098"/>
    </source>
</evidence>
<dbReference type="GO" id="GO:0016042">
    <property type="term" value="P:lipid catabolic process"/>
    <property type="evidence" value="ECO:0007669"/>
    <property type="project" value="UniProtKB-UniRule"/>
</dbReference>
<organism evidence="8 9">
    <name type="scientific">Colletotrichum tofieldiae</name>
    <dbReference type="NCBI Taxonomy" id="708197"/>
    <lineage>
        <taxon>Eukaryota</taxon>
        <taxon>Fungi</taxon>
        <taxon>Dikarya</taxon>
        <taxon>Ascomycota</taxon>
        <taxon>Pezizomycotina</taxon>
        <taxon>Sordariomycetes</taxon>
        <taxon>Hypocreomycetidae</taxon>
        <taxon>Glomerellales</taxon>
        <taxon>Glomerellaceae</taxon>
        <taxon>Colletotrichum</taxon>
        <taxon>Colletotrichum spaethianum species complex</taxon>
    </lineage>
</organism>
<dbReference type="GO" id="GO:0046486">
    <property type="term" value="P:glycerolipid metabolic process"/>
    <property type="evidence" value="ECO:0007669"/>
    <property type="project" value="UniProtKB-ARBA"/>
</dbReference>
<dbReference type="EMBL" id="LFIV01000084">
    <property type="protein sequence ID" value="KZL70761.1"/>
    <property type="molecule type" value="Genomic_DNA"/>
</dbReference>
<comment type="catalytic activity">
    <reaction evidence="4">
        <text>a 1,2-diacyl-sn-glycero-3-phosphocholine + H2O = a 1-acyl-sn-glycero-3-phosphocholine + a fatty acid + H(+)</text>
        <dbReference type="Rhea" id="RHEA:15801"/>
        <dbReference type="ChEBI" id="CHEBI:15377"/>
        <dbReference type="ChEBI" id="CHEBI:15378"/>
        <dbReference type="ChEBI" id="CHEBI:28868"/>
        <dbReference type="ChEBI" id="CHEBI:57643"/>
        <dbReference type="ChEBI" id="CHEBI:58168"/>
        <dbReference type="EC" id="3.1.1.4"/>
    </reaction>
    <physiologicalReaction direction="left-to-right" evidence="4">
        <dbReference type="Rhea" id="RHEA:15802"/>
    </physiologicalReaction>
</comment>
<keyword evidence="5" id="KW-0040">ANK repeat</keyword>
<dbReference type="GO" id="GO:0004623">
    <property type="term" value="F:phospholipase A2 activity"/>
    <property type="evidence" value="ECO:0007669"/>
    <property type="project" value="UniProtKB-EC"/>
</dbReference>
<dbReference type="EC" id="3.1.1.4" evidence="1"/>
<dbReference type="PROSITE" id="PS50297">
    <property type="entry name" value="ANK_REP_REGION"/>
    <property type="match status" value="1"/>
</dbReference>
<proteinExistence type="predicted"/>
<feature type="active site" description="Proton acceptor" evidence="6">
    <location>
        <position position="181"/>
    </location>
</feature>
<dbReference type="SUPFAM" id="SSF48403">
    <property type="entry name" value="Ankyrin repeat"/>
    <property type="match status" value="1"/>
</dbReference>
<dbReference type="InterPro" id="IPR002110">
    <property type="entry name" value="Ankyrin_rpt"/>
</dbReference>
<keyword evidence="2" id="KW-0677">Repeat</keyword>
<feature type="short sequence motif" description="GXSXG" evidence="6">
    <location>
        <begin position="31"/>
        <end position="35"/>
    </location>
</feature>
<dbReference type="Pfam" id="PF01734">
    <property type="entry name" value="Patatin"/>
    <property type="match status" value="1"/>
</dbReference>
<evidence type="ECO:0000313" key="9">
    <source>
        <dbReference type="Proteomes" id="UP000076552"/>
    </source>
</evidence>
<evidence type="ECO:0000256" key="1">
    <source>
        <dbReference type="ARBA" id="ARBA00013278"/>
    </source>
</evidence>
<dbReference type="PROSITE" id="PS51635">
    <property type="entry name" value="PNPLA"/>
    <property type="match status" value="1"/>
</dbReference>
<gene>
    <name evidence="8" type="ORF">CT0861_07567</name>
</gene>
<dbReference type="InterPro" id="IPR056884">
    <property type="entry name" value="NPHP3-like_N"/>
</dbReference>
<dbReference type="Gene3D" id="3.40.1090.10">
    <property type="entry name" value="Cytosolic phospholipase A2 catalytic domain"/>
    <property type="match status" value="1"/>
</dbReference>
<keyword evidence="6" id="KW-0378">Hydrolase</keyword>
<dbReference type="InterPro" id="IPR036770">
    <property type="entry name" value="Ankyrin_rpt-contain_sf"/>
</dbReference>
<sequence length="1329" mass="148351">LILKDLMRHVNRNRPPKDHLQPWQFFDLIGGTSTGGIIAIMLGCLRMTVEECEDAYIRLAKTIFKPKRWKYNCFSRGMDFLSASERYDSSKLEDVVKAIIKARTGSEKAPLLDLNEDAICKVFVTTVQTDDHQLLLLRSYENKQEVDKHSKEFQLWEALRATSAATTYFKEYRRGNAGYLDGALKSNNPIFQVHHEARDLWPDREAFLLSIGTGTKPSVPLRGNLIHIARTLTKLVTETEETWSRFKGAHKDMLEDSLLFRYSVPELGGVDLGNHKLMGMVRRNTERHLREASTEKYVMACAEKMVEIEIKTYSKPRPRKAESVRVADLSEAEKDCLRTLHAISRDYESQRIGIERPVPGTCQWFLRHPKFVDWLQAASSSLLWVTANPGCGKSVLSSFLVDVLSQKSGESIVCSFFFKAGIDSRRDAHQALCALLHQLFIAAPYLIQTAMEDYSCKDVSSLTGDIETLWKILRDAAGRLGKRTVVCVVDALDECSDGSRNRFINQLVAAFSPQFSPGMGVKLKVIVTSRPWPSIESRFRNLLAIRLRGENESPALSKDVERVVQHRVRELKRSSTLSAEASSMVAKVLSEGADRTFLWVSLVFDAIERLQSRKLSSIEKSLESLPSDLDQLYESAFTGFADRAVSHRLLGIVLASKRPLKLEELNIVLSLGENTTSMGTLKQELEPDAEYTVKELGGFFVRVIDSTIFLVHQTARDFLLGSRADGSGGLDTPRIDLELAKHDLAKTCISYLSLKGLPTRLKLPTNEGERLASNKVFLAELPSWGRSFYLYSSTSWASHLGGNEVFESTSSIYQSVSRICDSSGPYFDGWWFFYVEEMFFVGKYGTYAHLSGCSARHYAHYSTMKGDPAATRGLLESGTCKASETNAYDHDLLWEACEKDNIEQLSWILENSDHSTLKLRSALARTIVLGSMKAVKLLLATRVQINPSKNGPQWMKFSLAGVALRNRGILEVLLDKGLLITGEDIVKAANKGYVETLALLIDHGSRDVEDLEPYLREALVQATENGYPRCRTMILKHLPQGISNSLDPSVGLLPAAKRFDDCSLRELFAMGALAADDGEALIYSCSFGHADTARALTDGHAYPQDVLDEALMSYYDTNTGPELKPFCLKTVTRAIESRESLNEAFKFIPKFGLGFEASTALLELFAAKGVRVPRHRYIEVTALVIAMDEHFGHWLVGATDRLQHDSTFAAEEFFPLACFWGRNSLVRMLICRGVDVNRHDGCGMTPLMAATASGSSDVVKLLLQQGAKADQYCQSIKSRSDCMSEIDSEMADLYAHVAKGLGCGNLEGTPRSLAKIMGHSDIEELFDRC</sequence>
<dbReference type="Pfam" id="PF13637">
    <property type="entry name" value="Ank_4"/>
    <property type="match status" value="1"/>
</dbReference>
<dbReference type="Gene3D" id="3.40.50.300">
    <property type="entry name" value="P-loop containing nucleotide triphosphate hydrolases"/>
    <property type="match status" value="1"/>
</dbReference>
<dbReference type="InterPro" id="IPR016035">
    <property type="entry name" value="Acyl_Trfase/lysoPLipase"/>
</dbReference>
<dbReference type="Pfam" id="PF24883">
    <property type="entry name" value="NPHP3_N"/>
    <property type="match status" value="1"/>
</dbReference>
<comment type="caution">
    <text evidence="8">The sequence shown here is derived from an EMBL/GenBank/DDBJ whole genome shotgun (WGS) entry which is preliminary data.</text>
</comment>
<feature type="repeat" description="ANK" evidence="5">
    <location>
        <begin position="1242"/>
        <end position="1274"/>
    </location>
</feature>
<evidence type="ECO:0000256" key="4">
    <source>
        <dbReference type="ARBA" id="ARBA00023422"/>
    </source>
</evidence>
<reference evidence="8 9" key="1">
    <citation type="submission" date="2015-06" db="EMBL/GenBank/DDBJ databases">
        <title>Survival trade-offs in plant roots during colonization by closely related pathogenic and mutualistic fungi.</title>
        <authorList>
            <person name="Hacquard S."/>
            <person name="Kracher B."/>
            <person name="Hiruma K."/>
            <person name="Weinman A."/>
            <person name="Muench P."/>
            <person name="Garrido Oter R."/>
            <person name="Ver Loren van Themaat E."/>
            <person name="Dallerey J.-F."/>
            <person name="Damm U."/>
            <person name="Henrissat B."/>
            <person name="Lespinet O."/>
            <person name="Thon M."/>
            <person name="Kemen E."/>
            <person name="McHardy A.C."/>
            <person name="Schulze-Lefert P."/>
            <person name="O'Connell R.J."/>
        </authorList>
    </citation>
    <scope>NUCLEOTIDE SEQUENCE [LARGE SCALE GENOMIC DNA]</scope>
    <source>
        <strain evidence="8 9">0861</strain>
    </source>
</reference>
<dbReference type="Gene3D" id="1.25.40.20">
    <property type="entry name" value="Ankyrin repeat-containing domain"/>
    <property type="match status" value="2"/>
</dbReference>
<dbReference type="SUPFAM" id="SSF52151">
    <property type="entry name" value="FabD/lysophospholipase-like"/>
    <property type="match status" value="1"/>
</dbReference>
<comment type="caution">
    <text evidence="6">Lacks conserved residue(s) required for the propagation of feature annotation.</text>
</comment>